<gene>
    <name evidence="6" type="ORF">K0U00_03225</name>
</gene>
<evidence type="ECO:0000313" key="7">
    <source>
        <dbReference type="Proteomes" id="UP001519887"/>
    </source>
</evidence>
<keyword evidence="2 4" id="KW-0732">Signal</keyword>
<accession>A0ABS7BWS4</accession>
<feature type="domain" description="4-O-methyl-glucuronoyl methylesterase-like" evidence="5">
    <location>
        <begin position="311"/>
        <end position="387"/>
    </location>
</feature>
<evidence type="ECO:0000256" key="2">
    <source>
        <dbReference type="ARBA" id="ARBA00022729"/>
    </source>
</evidence>
<evidence type="ECO:0000256" key="3">
    <source>
        <dbReference type="ARBA" id="ARBA00022801"/>
    </source>
</evidence>
<feature type="signal peptide" evidence="4">
    <location>
        <begin position="1"/>
        <end position="26"/>
    </location>
</feature>
<comment type="caution">
    <text evidence="6">The sequence shown here is derived from an EMBL/GenBank/DDBJ whole genome shotgun (WGS) entry which is preliminary data.</text>
</comment>
<proteinExistence type="predicted"/>
<evidence type="ECO:0000313" key="6">
    <source>
        <dbReference type="EMBL" id="MBW7453050.1"/>
    </source>
</evidence>
<sequence>MSRAKKLLFLLLCLLMISETVSTANAATTPTAFPTFPNVGSLQPIYELPNLFKFNDGSMVETAADWTSRRAEIANMLQYYEYGYTQRPDTLVATRTGNTLNVTMTKEYPNPDDQAAPIVKTTTFSVAFTLPTKENLDTIGQSFPVPAFIGGGPTGYQAKGYASIPWPGNTNVGNNANYTGTYYDLFPYDPDSVEFNTGKLIASAWAASRVIDALEWRDPVTGKGLFPEIDETQMISAGFSQNGKRALLAGAFDERMGMAYVQHSGQWGASSLRFTHDSKKYPAGNNNTYTNYTADEMDPSSLYSARTGLRKEQMSQNQGSYVAWFSSRVQQFTNANKYDYPLDHHALIALMAPRPVMITEGMDDFWNGPESVAISTAGAKPVFELLGASQNLGLVISPKTRHAQTNLETASAFAMADMNFRGIAPTFTDYRGNDIATQSVVPRDFTFHPFEIDPTAIPWSVPGQYGVATVNKRDFVEGLPVTIPVVSDASAVTIKDPDGKVLSTQNVVNGKASFELAPNQTKAGYYTITASGAEKRSRDIKIECMTLEYMFRPEILLESEENTWHWAFPEKINPDTIRVSFDSRSYEELKKDIHNASANVNAPSTEYSLEIQNYGVMIRRFGRDYKAGQARYFDEAQGKMVTAKFDPVKVIHIDGIEFPDVLPGYTFSLTMDIPDDLNN</sequence>
<dbReference type="Gene3D" id="3.40.50.1820">
    <property type="entry name" value="alpha/beta hydrolase"/>
    <property type="match status" value="1"/>
</dbReference>
<evidence type="ECO:0000259" key="5">
    <source>
        <dbReference type="Pfam" id="PF22244"/>
    </source>
</evidence>
<dbReference type="InterPro" id="IPR029058">
    <property type="entry name" value="AB_hydrolase_fold"/>
</dbReference>
<keyword evidence="1" id="KW-0719">Serine esterase</keyword>
<dbReference type="RefSeq" id="WP_210044101.1">
    <property type="nucleotide sequence ID" value="NZ_JBHLVU010000009.1"/>
</dbReference>
<protein>
    <recommendedName>
        <fullName evidence="5">4-O-methyl-glucuronoyl methylesterase-like domain-containing protein</fullName>
    </recommendedName>
</protein>
<keyword evidence="3" id="KW-0378">Hydrolase</keyword>
<reference evidence="6 7" key="1">
    <citation type="submission" date="2021-07" db="EMBL/GenBank/DDBJ databases">
        <title>Paenibacillus radiodurans sp. nov., isolated from the southeastern edge of Tengger Desert.</title>
        <authorList>
            <person name="Zhang G."/>
        </authorList>
    </citation>
    <scope>NUCLEOTIDE SEQUENCE [LARGE SCALE GENOMIC DNA]</scope>
    <source>
        <strain evidence="6 7">CCM 7311</strain>
    </source>
</reference>
<feature type="domain" description="4-O-methyl-glucuronoyl methylesterase-like" evidence="5">
    <location>
        <begin position="120"/>
        <end position="283"/>
    </location>
</feature>
<name>A0ABS7BWS4_9BACL</name>
<keyword evidence="7" id="KW-1185">Reference proteome</keyword>
<evidence type="ECO:0000256" key="1">
    <source>
        <dbReference type="ARBA" id="ARBA00022487"/>
    </source>
</evidence>
<dbReference type="Proteomes" id="UP001519887">
    <property type="component" value="Unassembled WGS sequence"/>
</dbReference>
<evidence type="ECO:0000256" key="4">
    <source>
        <dbReference type="SAM" id="SignalP"/>
    </source>
</evidence>
<dbReference type="InterPro" id="IPR054579">
    <property type="entry name" value="GCE-like_dom"/>
</dbReference>
<organism evidence="6 7">
    <name type="scientific">Paenibacillus sepulcri</name>
    <dbReference type="NCBI Taxonomy" id="359917"/>
    <lineage>
        <taxon>Bacteria</taxon>
        <taxon>Bacillati</taxon>
        <taxon>Bacillota</taxon>
        <taxon>Bacilli</taxon>
        <taxon>Bacillales</taxon>
        <taxon>Paenibacillaceae</taxon>
        <taxon>Paenibacillus</taxon>
    </lineage>
</organism>
<dbReference type="Pfam" id="PF22244">
    <property type="entry name" value="GCE_fung"/>
    <property type="match status" value="2"/>
</dbReference>
<dbReference type="EMBL" id="JAHZIK010000036">
    <property type="protein sequence ID" value="MBW7453050.1"/>
    <property type="molecule type" value="Genomic_DNA"/>
</dbReference>
<feature type="chain" id="PRO_5046276021" description="4-O-methyl-glucuronoyl methylesterase-like domain-containing protein" evidence="4">
    <location>
        <begin position="27"/>
        <end position="679"/>
    </location>
</feature>